<dbReference type="InterPro" id="IPR004843">
    <property type="entry name" value="Calcineurin-like_PHP"/>
</dbReference>
<dbReference type="HOGENOM" id="CLU_041441_3_1_1"/>
<evidence type="ECO:0000259" key="1">
    <source>
        <dbReference type="Pfam" id="PF00149"/>
    </source>
</evidence>
<gene>
    <name evidence="2" type="ORF">H103_02508</name>
</gene>
<feature type="domain" description="Calcineurin-like phosphoesterase" evidence="1">
    <location>
        <begin position="84"/>
        <end position="253"/>
    </location>
</feature>
<dbReference type="AlphaFoldDB" id="A0A022W8T5"/>
<protein>
    <recommendedName>
        <fullName evidence="1">Calcineurin-like phosphoesterase domain-containing protein</fullName>
    </recommendedName>
</protein>
<accession>A0A022W8T5</accession>
<dbReference type="PANTHER" id="PTHR12905:SF18">
    <property type="entry name" value="ESTER HYDROLASE, PUTATIVE (AFU_ORTHOLOGUE AFUA_4G03130)-RELATED"/>
    <property type="match status" value="1"/>
</dbReference>
<dbReference type="Proteomes" id="UP000023758">
    <property type="component" value="Unassembled WGS sequence"/>
</dbReference>
<reference evidence="2" key="1">
    <citation type="submission" date="2014-02" db="EMBL/GenBank/DDBJ databases">
        <title>The Genome Sequence of Trichophyton rubrum (morphotype fischeri) CBS 288.86.</title>
        <authorList>
            <consortium name="The Broad Institute Genomics Platform"/>
            <person name="Cuomo C.A."/>
            <person name="White T.C."/>
            <person name="Graser Y."/>
            <person name="Martinez-Rossi N."/>
            <person name="Heitman J."/>
            <person name="Young S.K."/>
            <person name="Zeng Q."/>
            <person name="Gargeya S."/>
            <person name="Abouelleil A."/>
            <person name="Alvarado L."/>
            <person name="Chapman S.B."/>
            <person name="Gainer-Dewar J."/>
            <person name="Goldberg J."/>
            <person name="Griggs A."/>
            <person name="Gujja S."/>
            <person name="Hansen M."/>
            <person name="Howarth C."/>
            <person name="Imamovic A."/>
            <person name="Larimer J."/>
            <person name="Martinez D."/>
            <person name="Murphy C."/>
            <person name="Pearson M.D."/>
            <person name="Persinoti G."/>
            <person name="Poon T."/>
            <person name="Priest M."/>
            <person name="Roberts A.D."/>
            <person name="Saif S."/>
            <person name="Shea T.D."/>
            <person name="Sykes S.N."/>
            <person name="Wortman J."/>
            <person name="Nusbaum C."/>
            <person name="Birren B."/>
        </authorList>
    </citation>
    <scope>NUCLEOTIDE SEQUENCE [LARGE SCALE GENOMIC DNA]</scope>
    <source>
        <strain evidence="2">CBS 288.86</strain>
    </source>
</reference>
<dbReference type="GO" id="GO:0016787">
    <property type="term" value="F:hydrolase activity"/>
    <property type="evidence" value="ECO:0007669"/>
    <property type="project" value="InterPro"/>
</dbReference>
<dbReference type="Gene3D" id="3.60.21.10">
    <property type="match status" value="1"/>
</dbReference>
<dbReference type="InterPro" id="IPR051693">
    <property type="entry name" value="UPF0046_metallophosphoest"/>
</dbReference>
<dbReference type="EMBL" id="KK207773">
    <property type="protein sequence ID" value="EZF54835.1"/>
    <property type="molecule type" value="Genomic_DNA"/>
</dbReference>
<dbReference type="PANTHER" id="PTHR12905">
    <property type="entry name" value="METALLOPHOSPHOESTERASE"/>
    <property type="match status" value="1"/>
</dbReference>
<organism evidence="2">
    <name type="scientific">Trichophyton rubrum CBS 288.86</name>
    <dbReference type="NCBI Taxonomy" id="1215330"/>
    <lineage>
        <taxon>Eukaryota</taxon>
        <taxon>Fungi</taxon>
        <taxon>Dikarya</taxon>
        <taxon>Ascomycota</taxon>
        <taxon>Pezizomycotina</taxon>
        <taxon>Eurotiomycetes</taxon>
        <taxon>Eurotiomycetidae</taxon>
        <taxon>Onygenales</taxon>
        <taxon>Arthrodermataceae</taxon>
        <taxon>Trichophyton</taxon>
    </lineage>
</organism>
<dbReference type="InterPro" id="IPR029052">
    <property type="entry name" value="Metallo-depent_PP-like"/>
</dbReference>
<dbReference type="OrthoDB" id="630188at2759"/>
<dbReference type="Pfam" id="PF00149">
    <property type="entry name" value="Metallophos"/>
    <property type="match status" value="1"/>
</dbReference>
<evidence type="ECO:0000313" key="2">
    <source>
        <dbReference type="EMBL" id="EZF54835.1"/>
    </source>
</evidence>
<dbReference type="SUPFAM" id="SSF56300">
    <property type="entry name" value="Metallo-dependent phosphatases"/>
    <property type="match status" value="1"/>
</dbReference>
<proteinExistence type="predicted"/>
<dbReference type="CDD" id="cd07379">
    <property type="entry name" value="MPP_239FB"/>
    <property type="match status" value="1"/>
</dbReference>
<name>A0A022W8T5_TRIRU</name>
<sequence>MFDVPHDHFPESAELSYYPINMNSHLLPYPYNQGHRSPPFSGFKTLANALYGVYLRFQPSAASPAGTKPVRLVCISDTHNSTRDVSPGDLLIHAGDLTQHGTSEELHGQFQWLSTLPHTHKIVIAGNHDLLLDSDFVKRHPTRIPSQPGSSVFSLDLYDVEYIQDRSVTLGFPNGRRLNIYGSPQTPEFGIWAFQYPAIRDVWTGRIPDNTDIVVIHGPPVLHRDTGKKGDGYLLKELRRVRPQLVVFGHAHDGYGEDFLLHDGVQSAWEDAVLRRSGITAILRMSFWMLIALLKVLLGLPQPSPTRLVNAALAPGTDNKTEKHPIVLAI</sequence>